<accession>Q22SJ6</accession>
<dbReference type="Proteomes" id="UP000009168">
    <property type="component" value="Unassembled WGS sequence"/>
</dbReference>
<name>Q22SJ6_TETTS</name>
<proteinExistence type="predicted"/>
<evidence type="ECO:0000313" key="2">
    <source>
        <dbReference type="Proteomes" id="UP000009168"/>
    </source>
</evidence>
<dbReference type="AlphaFoldDB" id="Q22SJ6"/>
<dbReference type="EMBL" id="GG662845">
    <property type="protein sequence ID" value="EAR87776.2"/>
    <property type="molecule type" value="Genomic_DNA"/>
</dbReference>
<gene>
    <name evidence="1" type="ORF">TTHERM_00001410</name>
</gene>
<dbReference type="InParanoid" id="Q22SJ6"/>
<dbReference type="HOGENOM" id="CLU_256401_0_0_1"/>
<keyword evidence="2" id="KW-1185">Reference proteome</keyword>
<dbReference type="KEGG" id="tet:TTHERM_00001410"/>
<dbReference type="RefSeq" id="XP_001008021.2">
    <property type="nucleotide sequence ID" value="XM_001008021.2"/>
</dbReference>
<protein>
    <submittedName>
        <fullName evidence="1">Uncharacterized protein</fullName>
    </submittedName>
</protein>
<sequence length="928" mass="113025">MFQIIINQIDILIEYLSQAKRLFQQINSFFCKFLKKQMQQQTKRLYTQQKQNAIILYNIINQQKIIKIQQRKIKMSFLNRTKYEEFIMSKNFEMNIKKLSIEDQIFPLNRIQIKNFNFQGNALFLPTYLYQREKLEINIDNKQINLLDCMYIYDKADDYVILQIVNFKDYSVKAFQKVSYPDISYYLEEEKRKIKEDKQKQREQSPKLSCCNDDSSFNFSLFDDDDYYYYQKTNKQQDNQYFTIYGEIVGGKYLFLCIKSHFKIELNIFNLDLSLILQHNVENIYCQYPNQDYDDQHIDYIEPGLIYYLYKTYIIKIDINKQIVISNRLEYKFPKTLLLRLLPVTSSEFKYYFGKNKNRNLLGYNEDDDNKIILFVIAENIIYQLNMHNLDILRQTNIFNFYQSQSLQQKKVELKHFGVQKILVVPIQLKERQRKKFSNWTFLIQAKQYGYVLQDWKEQNLFKIEQLRIPNEIVWKSKYELGFFINNQNIVSFSDKLYIPSESCYNHYYEFKIFKKKGCRNLSYSYQLKETNFKFYHECHIFNTLPPIIYDNLLTYPIYTDMNIQSLAFYQFKEESKKQAQYILQEIDQSDYKEIFQNANQLIFQNKFTAFVYKLENNKLNHQQFCYESQIQNVQQCQLNLQKSEWIYLKKDDQYFTLNSLELQNQPQESKVKRLQSQIVSFSQFQCDSQNNNIFLPLIYLNNKGQCFAIYDATKQMVIEQTIHITEYTKHILSYFYQQKNEYILIFIKELPHRQKYYYKNIFLFFYSLSMKNYEFKLINFILWKSAHIYEIDIEFSDIHLGAQNNILQMFYQNSYIEFDRKMRFEIKKQIKTNFKFEQQQNINFVNIRDSKYILQQKYYNNGSQQKYITICDIESNQLRYIDLNYIIEKNIELKNENSNLPIFLILSSGKLMISFRTDKIYQISQQF</sequence>
<organism evidence="1 2">
    <name type="scientific">Tetrahymena thermophila (strain SB210)</name>
    <dbReference type="NCBI Taxonomy" id="312017"/>
    <lineage>
        <taxon>Eukaryota</taxon>
        <taxon>Sar</taxon>
        <taxon>Alveolata</taxon>
        <taxon>Ciliophora</taxon>
        <taxon>Intramacronucleata</taxon>
        <taxon>Oligohymenophorea</taxon>
        <taxon>Hymenostomatida</taxon>
        <taxon>Tetrahymenina</taxon>
        <taxon>Tetrahymenidae</taxon>
        <taxon>Tetrahymena</taxon>
    </lineage>
</organism>
<dbReference type="GeneID" id="7832370"/>
<reference evidence="2" key="1">
    <citation type="journal article" date="2006" name="PLoS Biol.">
        <title>Macronuclear genome sequence of the ciliate Tetrahymena thermophila, a model eukaryote.</title>
        <authorList>
            <person name="Eisen J.A."/>
            <person name="Coyne R.S."/>
            <person name="Wu M."/>
            <person name="Wu D."/>
            <person name="Thiagarajan M."/>
            <person name="Wortman J.R."/>
            <person name="Badger J.H."/>
            <person name="Ren Q."/>
            <person name="Amedeo P."/>
            <person name="Jones K.M."/>
            <person name="Tallon L.J."/>
            <person name="Delcher A.L."/>
            <person name="Salzberg S.L."/>
            <person name="Silva J.C."/>
            <person name="Haas B.J."/>
            <person name="Majoros W.H."/>
            <person name="Farzad M."/>
            <person name="Carlton J.M."/>
            <person name="Smith R.K. Jr."/>
            <person name="Garg J."/>
            <person name="Pearlman R.E."/>
            <person name="Karrer K.M."/>
            <person name="Sun L."/>
            <person name="Manning G."/>
            <person name="Elde N.C."/>
            <person name="Turkewitz A.P."/>
            <person name="Asai D.J."/>
            <person name="Wilkes D.E."/>
            <person name="Wang Y."/>
            <person name="Cai H."/>
            <person name="Collins K."/>
            <person name="Stewart B.A."/>
            <person name="Lee S.R."/>
            <person name="Wilamowska K."/>
            <person name="Weinberg Z."/>
            <person name="Ruzzo W.L."/>
            <person name="Wloga D."/>
            <person name="Gaertig J."/>
            <person name="Frankel J."/>
            <person name="Tsao C.-C."/>
            <person name="Gorovsky M.A."/>
            <person name="Keeling P.J."/>
            <person name="Waller R.F."/>
            <person name="Patron N.J."/>
            <person name="Cherry J.M."/>
            <person name="Stover N.A."/>
            <person name="Krieger C.J."/>
            <person name="del Toro C."/>
            <person name="Ryder H.F."/>
            <person name="Williamson S.C."/>
            <person name="Barbeau R.A."/>
            <person name="Hamilton E.P."/>
            <person name="Orias E."/>
        </authorList>
    </citation>
    <scope>NUCLEOTIDE SEQUENCE [LARGE SCALE GENOMIC DNA]</scope>
    <source>
        <strain evidence="2">SB210</strain>
    </source>
</reference>
<evidence type="ECO:0000313" key="1">
    <source>
        <dbReference type="EMBL" id="EAR87776.2"/>
    </source>
</evidence>